<dbReference type="InterPro" id="IPR050215">
    <property type="entry name" value="Thiolase-like_sf_Thiolase"/>
</dbReference>
<protein>
    <submittedName>
        <fullName evidence="8">Acetyl-CoA acetyltransferase</fullName>
    </submittedName>
</protein>
<dbReference type="OrthoDB" id="3204099at2"/>
<dbReference type="CDD" id="cd00751">
    <property type="entry name" value="thiolase"/>
    <property type="match status" value="1"/>
</dbReference>
<dbReference type="InterPro" id="IPR020617">
    <property type="entry name" value="Thiolase_C"/>
</dbReference>
<evidence type="ECO:0000313" key="8">
    <source>
        <dbReference type="EMBL" id="OLZ48273.1"/>
    </source>
</evidence>
<feature type="active site" description="Proton acceptor" evidence="4">
    <location>
        <position position="390"/>
    </location>
</feature>
<keyword evidence="9" id="KW-1185">Reference proteome</keyword>
<dbReference type="InterPro" id="IPR020616">
    <property type="entry name" value="Thiolase_N"/>
</dbReference>
<accession>A0A1R0KN99</accession>
<feature type="active site" description="Acyl-thioester intermediate" evidence="4">
    <location>
        <position position="106"/>
    </location>
</feature>
<dbReference type="GO" id="GO:0003988">
    <property type="term" value="F:acetyl-CoA C-acyltransferase activity"/>
    <property type="evidence" value="ECO:0007669"/>
    <property type="project" value="TreeGrafter"/>
</dbReference>
<dbReference type="Proteomes" id="UP000187486">
    <property type="component" value="Unassembled WGS sequence"/>
</dbReference>
<dbReference type="PIRSF" id="PIRSF000429">
    <property type="entry name" value="Ac-CoA_Ac_transf"/>
    <property type="match status" value="1"/>
</dbReference>
<feature type="domain" description="Thiolase C-terminal" evidence="7">
    <location>
        <begin position="283"/>
        <end position="402"/>
    </location>
</feature>
<comment type="caution">
    <text evidence="8">The sequence shown here is derived from an EMBL/GenBank/DDBJ whole genome shotgun (WGS) entry which is preliminary data.</text>
</comment>
<dbReference type="AlphaFoldDB" id="A0A1R0KN99"/>
<dbReference type="GO" id="GO:0010124">
    <property type="term" value="P:phenylacetate catabolic process"/>
    <property type="evidence" value="ECO:0007669"/>
    <property type="project" value="TreeGrafter"/>
</dbReference>
<evidence type="ECO:0000259" key="6">
    <source>
        <dbReference type="Pfam" id="PF00108"/>
    </source>
</evidence>
<evidence type="ECO:0000256" key="5">
    <source>
        <dbReference type="RuleBase" id="RU003557"/>
    </source>
</evidence>
<dbReference type="InterPro" id="IPR002155">
    <property type="entry name" value="Thiolase"/>
</dbReference>
<reference evidence="8 9" key="1">
    <citation type="submission" date="2016-01" db="EMBL/GenBank/DDBJ databases">
        <title>Amycolatopsis coloradensis genome sequencing and assembly.</title>
        <authorList>
            <person name="Mayilraj S."/>
        </authorList>
    </citation>
    <scope>NUCLEOTIDE SEQUENCE [LARGE SCALE GENOMIC DNA]</scope>
    <source>
        <strain evidence="8 9">DSM 44225</strain>
    </source>
</reference>
<evidence type="ECO:0000256" key="3">
    <source>
        <dbReference type="ARBA" id="ARBA00023315"/>
    </source>
</evidence>
<dbReference type="STRING" id="76021.BS329_24470"/>
<dbReference type="Pfam" id="PF02803">
    <property type="entry name" value="Thiolase_C"/>
    <property type="match status" value="1"/>
</dbReference>
<dbReference type="EMBL" id="MQUQ01000014">
    <property type="protein sequence ID" value="OLZ48273.1"/>
    <property type="molecule type" value="Genomic_DNA"/>
</dbReference>
<dbReference type="PROSITE" id="PS00737">
    <property type="entry name" value="THIOLASE_2"/>
    <property type="match status" value="1"/>
</dbReference>
<feature type="domain" description="Thiolase N-terminal" evidence="6">
    <location>
        <begin position="18"/>
        <end position="271"/>
    </location>
</feature>
<organism evidence="8 9">
    <name type="scientific">Amycolatopsis coloradensis</name>
    <dbReference type="NCBI Taxonomy" id="76021"/>
    <lineage>
        <taxon>Bacteria</taxon>
        <taxon>Bacillati</taxon>
        <taxon>Actinomycetota</taxon>
        <taxon>Actinomycetes</taxon>
        <taxon>Pseudonocardiales</taxon>
        <taxon>Pseudonocardiaceae</taxon>
        <taxon>Amycolatopsis</taxon>
    </lineage>
</organism>
<name>A0A1R0KN99_9PSEU</name>
<dbReference type="InterPro" id="IPR016039">
    <property type="entry name" value="Thiolase-like"/>
</dbReference>
<dbReference type="GO" id="GO:0006635">
    <property type="term" value="P:fatty acid beta-oxidation"/>
    <property type="evidence" value="ECO:0007669"/>
    <property type="project" value="TreeGrafter"/>
</dbReference>
<evidence type="ECO:0000256" key="1">
    <source>
        <dbReference type="ARBA" id="ARBA00010982"/>
    </source>
</evidence>
<dbReference type="PANTHER" id="PTHR43853">
    <property type="entry name" value="3-KETOACYL-COA THIOLASE, PEROXISOMAL"/>
    <property type="match status" value="1"/>
</dbReference>
<comment type="similarity">
    <text evidence="1 5">Belongs to the thiolase-like superfamily. Thiolase family.</text>
</comment>
<evidence type="ECO:0000256" key="4">
    <source>
        <dbReference type="PIRSR" id="PIRSR000429-1"/>
    </source>
</evidence>
<dbReference type="Gene3D" id="3.40.47.10">
    <property type="match status" value="1"/>
</dbReference>
<dbReference type="Pfam" id="PF00108">
    <property type="entry name" value="Thiolase_N"/>
    <property type="match status" value="1"/>
</dbReference>
<keyword evidence="3 5" id="KW-0012">Acyltransferase</keyword>
<keyword evidence="2 5" id="KW-0808">Transferase</keyword>
<dbReference type="SUPFAM" id="SSF53901">
    <property type="entry name" value="Thiolase-like"/>
    <property type="match status" value="2"/>
</dbReference>
<dbReference type="InterPro" id="IPR020613">
    <property type="entry name" value="Thiolase_CS"/>
</dbReference>
<proteinExistence type="inferred from homology"/>
<dbReference type="PANTHER" id="PTHR43853:SF2">
    <property type="entry name" value="3-OXOADIPYL-COA_3-OXO-5,6-DEHYDROSUBERYL-COA THIOLASE"/>
    <property type="match status" value="1"/>
</dbReference>
<feature type="active site" description="Proton acceptor" evidence="4">
    <location>
        <position position="359"/>
    </location>
</feature>
<dbReference type="NCBIfam" id="TIGR01930">
    <property type="entry name" value="AcCoA-C-Actrans"/>
    <property type="match status" value="1"/>
</dbReference>
<dbReference type="RefSeq" id="WP_076163596.1">
    <property type="nucleotide sequence ID" value="NZ_JBEZVB010000066.1"/>
</dbReference>
<dbReference type="GO" id="GO:0005737">
    <property type="term" value="C:cytoplasm"/>
    <property type="evidence" value="ECO:0007669"/>
    <property type="project" value="UniProtKB-ARBA"/>
</dbReference>
<evidence type="ECO:0000313" key="9">
    <source>
        <dbReference type="Proteomes" id="UP000187486"/>
    </source>
</evidence>
<evidence type="ECO:0000259" key="7">
    <source>
        <dbReference type="Pfam" id="PF02803"/>
    </source>
</evidence>
<gene>
    <name evidence="8" type="ORF">BS329_24470</name>
</gene>
<evidence type="ECO:0000256" key="2">
    <source>
        <dbReference type="ARBA" id="ARBA00022679"/>
    </source>
</evidence>
<sequence length="413" mass="43293">MAAGAPPLAPNARSVRNVAFVEGVRTPFGKAGEKGMYAGTRADDLVVNAIRELLRRHPELPPERVDEVAIAATTQIGDQGLTIGRTAALLAGLPKSVPGFALDRMCAGAMTAVTTTASGIGFGAYDIAIAGGVEHMGRHPMGEGVDPNPRIIADKLVDPTALVMGQTAENLHDRFPAITKQRTDAFAARSQEKYAEAVKTGKIGPELVPVATRSKELGWGLATEDEPPRPGTTLETLAGLKTPFRPHGRITAGNAAGLNDGATAALLADEDTARELGLPIGMRLVGYSFAGVEPEVMGIGPVPATEKLFKRTGLSIGDIGLFEINEAFAVQVLAFLDHFGIADDDPRVNQWGGAIACGHPLASSGVRLMTQLSRQFAERPDVRYGLTTMCIGIGMGGTVIWENPAYNGSEGAK</sequence>